<gene>
    <name evidence="9" type="ORF">MNOR_LOCUS32223</name>
</gene>
<dbReference type="PROSITE" id="PS50097">
    <property type="entry name" value="BTB"/>
    <property type="match status" value="1"/>
</dbReference>
<evidence type="ECO:0000256" key="4">
    <source>
        <dbReference type="ARBA" id="ARBA00023242"/>
    </source>
</evidence>
<dbReference type="SUPFAM" id="SSF57667">
    <property type="entry name" value="beta-beta-alpha zinc fingers"/>
    <property type="match status" value="2"/>
</dbReference>
<feature type="domain" description="BED-type" evidence="8">
    <location>
        <begin position="287"/>
        <end position="338"/>
    </location>
</feature>
<dbReference type="GO" id="GO:0008270">
    <property type="term" value="F:zinc ion binding"/>
    <property type="evidence" value="ECO:0007669"/>
    <property type="project" value="UniProtKB-KW"/>
</dbReference>
<dbReference type="GO" id="GO:0006357">
    <property type="term" value="P:regulation of transcription by RNA polymerase II"/>
    <property type="evidence" value="ECO:0007669"/>
    <property type="project" value="TreeGrafter"/>
</dbReference>
<protein>
    <submittedName>
        <fullName evidence="9">Uncharacterized protein</fullName>
    </submittedName>
</protein>
<dbReference type="Pfam" id="PF02892">
    <property type="entry name" value="zf-BED"/>
    <property type="match status" value="2"/>
</dbReference>
<keyword evidence="1" id="KW-0479">Metal-binding</keyword>
<keyword evidence="10" id="KW-1185">Reference proteome</keyword>
<feature type="region of interest" description="Disordered" evidence="6">
    <location>
        <begin position="159"/>
        <end position="178"/>
    </location>
</feature>
<accession>A0AAV2S4R6</accession>
<dbReference type="AlphaFoldDB" id="A0AAV2S4R6"/>
<evidence type="ECO:0000256" key="3">
    <source>
        <dbReference type="ARBA" id="ARBA00022833"/>
    </source>
</evidence>
<dbReference type="PANTHER" id="PTHR23110">
    <property type="entry name" value="BTB DOMAIN TRANSCRIPTION FACTOR"/>
    <property type="match status" value="1"/>
</dbReference>
<evidence type="ECO:0000313" key="9">
    <source>
        <dbReference type="EMBL" id="CAL4159055.1"/>
    </source>
</evidence>
<dbReference type="PANTHER" id="PTHR23110:SF109">
    <property type="entry name" value="FI07618P-RELATED"/>
    <property type="match status" value="1"/>
</dbReference>
<dbReference type="InterPro" id="IPR011333">
    <property type="entry name" value="SKP1/BTB/POZ_sf"/>
</dbReference>
<dbReference type="GO" id="GO:0048666">
    <property type="term" value="P:neuron development"/>
    <property type="evidence" value="ECO:0007669"/>
    <property type="project" value="UniProtKB-ARBA"/>
</dbReference>
<reference evidence="9 10" key="1">
    <citation type="submission" date="2024-05" db="EMBL/GenBank/DDBJ databases">
        <authorList>
            <person name="Wallberg A."/>
        </authorList>
    </citation>
    <scope>NUCLEOTIDE SEQUENCE [LARGE SCALE GENOMIC DNA]</scope>
</reference>
<evidence type="ECO:0000259" key="8">
    <source>
        <dbReference type="PROSITE" id="PS50808"/>
    </source>
</evidence>
<evidence type="ECO:0000313" key="10">
    <source>
        <dbReference type="Proteomes" id="UP001497623"/>
    </source>
</evidence>
<evidence type="ECO:0000256" key="2">
    <source>
        <dbReference type="ARBA" id="ARBA00022771"/>
    </source>
</evidence>
<keyword evidence="2 5" id="KW-0863">Zinc-finger</keyword>
<dbReference type="EMBL" id="CAXKWB010043341">
    <property type="protein sequence ID" value="CAL4159055.1"/>
    <property type="molecule type" value="Genomic_DNA"/>
</dbReference>
<dbReference type="Proteomes" id="UP001497623">
    <property type="component" value="Unassembled WGS sequence"/>
</dbReference>
<dbReference type="GO" id="GO:0003677">
    <property type="term" value="F:DNA binding"/>
    <property type="evidence" value="ECO:0007669"/>
    <property type="project" value="InterPro"/>
</dbReference>
<keyword evidence="3" id="KW-0862">Zinc</keyword>
<dbReference type="InterPro" id="IPR003656">
    <property type="entry name" value="Znf_BED"/>
</dbReference>
<dbReference type="InterPro" id="IPR036236">
    <property type="entry name" value="Znf_C2H2_sf"/>
</dbReference>
<dbReference type="Pfam" id="PF00651">
    <property type="entry name" value="BTB"/>
    <property type="match status" value="1"/>
</dbReference>
<dbReference type="InterPro" id="IPR051095">
    <property type="entry name" value="Dros_DevTransReg"/>
</dbReference>
<feature type="domain" description="BED-type" evidence="8">
    <location>
        <begin position="447"/>
        <end position="499"/>
    </location>
</feature>
<dbReference type="GO" id="GO:0005634">
    <property type="term" value="C:nucleus"/>
    <property type="evidence" value="ECO:0007669"/>
    <property type="project" value="TreeGrafter"/>
</dbReference>
<organism evidence="9 10">
    <name type="scientific">Meganyctiphanes norvegica</name>
    <name type="common">Northern krill</name>
    <name type="synonym">Thysanopoda norvegica</name>
    <dbReference type="NCBI Taxonomy" id="48144"/>
    <lineage>
        <taxon>Eukaryota</taxon>
        <taxon>Metazoa</taxon>
        <taxon>Ecdysozoa</taxon>
        <taxon>Arthropoda</taxon>
        <taxon>Crustacea</taxon>
        <taxon>Multicrustacea</taxon>
        <taxon>Malacostraca</taxon>
        <taxon>Eumalacostraca</taxon>
        <taxon>Eucarida</taxon>
        <taxon>Euphausiacea</taxon>
        <taxon>Euphausiidae</taxon>
        <taxon>Meganyctiphanes</taxon>
    </lineage>
</organism>
<dbReference type="PROSITE" id="PS50808">
    <property type="entry name" value="ZF_BED"/>
    <property type="match status" value="2"/>
</dbReference>
<feature type="region of interest" description="Disordered" evidence="6">
    <location>
        <begin position="240"/>
        <end position="282"/>
    </location>
</feature>
<dbReference type="SUPFAM" id="SSF54695">
    <property type="entry name" value="POZ domain"/>
    <property type="match status" value="1"/>
</dbReference>
<evidence type="ECO:0000256" key="1">
    <source>
        <dbReference type="ARBA" id="ARBA00022723"/>
    </source>
</evidence>
<dbReference type="Gene3D" id="3.30.710.10">
    <property type="entry name" value="Potassium Channel Kv1.1, Chain A"/>
    <property type="match status" value="1"/>
</dbReference>
<proteinExistence type="predicted"/>
<evidence type="ECO:0000256" key="6">
    <source>
        <dbReference type="SAM" id="MobiDB-lite"/>
    </source>
</evidence>
<sequence length="505" mass="56420">MDDNIGGFDQLMVTPKMLSQPTAVSMHLPHHLQKSATTAAMDEPYLLKRGTHCSSVLEQLLMDETFTDVTLTANGQSIRAHRVVLCLASAYFREVLSHDQNVHSVIIFRDTKLAELKHIIEFIYTGKVAIEASDLESLMITADSLKISSLSGLLPNCKDAPPKASKHRKRSDEQSRCYIPNVSPNAGPCLNKEPLTTESGSVSLLTPVSTRNMEINEKGCGVDQQPNVEVKLEPEFLQDPLEENQGQGSIQPISDSGSTETDFSQTTQSSPPSLKKSNKKTTYLHTSKRSEVWQHFTVLSGTPNITQCNHCHKRYRFKSTSNFLNHLKRVHAPNYRVAPPKASKHRKPSDKQSRCYIPEVSPNAGPCLTKEPLLFESGSISSLTPVSTRDVEIDKEGCGVDLQPDVEIKLETKFLQHPLEENQVQGSIHPILESESTETDVSNLHTSKRSEVWQHFTVLSGTPKMAQCNHCLQSYRYKSSTSNFLNHLKRRHAPLLVDNYMRTAL</sequence>
<feature type="compositionally biased region" description="Polar residues" evidence="6">
    <location>
        <begin position="244"/>
        <end position="268"/>
    </location>
</feature>
<keyword evidence="4" id="KW-0539">Nucleus</keyword>
<evidence type="ECO:0000256" key="5">
    <source>
        <dbReference type="PROSITE-ProRule" id="PRU00027"/>
    </source>
</evidence>
<dbReference type="InterPro" id="IPR000210">
    <property type="entry name" value="BTB/POZ_dom"/>
</dbReference>
<dbReference type="CDD" id="cd18315">
    <property type="entry name" value="BTB_POZ_BAB-like"/>
    <property type="match status" value="1"/>
</dbReference>
<comment type="caution">
    <text evidence="9">The sequence shown here is derived from an EMBL/GenBank/DDBJ whole genome shotgun (WGS) entry which is preliminary data.</text>
</comment>
<dbReference type="SMART" id="SM00614">
    <property type="entry name" value="ZnF_BED"/>
    <property type="match status" value="2"/>
</dbReference>
<dbReference type="SMART" id="SM00225">
    <property type="entry name" value="BTB"/>
    <property type="match status" value="1"/>
</dbReference>
<feature type="domain" description="BTB" evidence="7">
    <location>
        <begin position="67"/>
        <end position="132"/>
    </location>
</feature>
<evidence type="ECO:0000259" key="7">
    <source>
        <dbReference type="PROSITE" id="PS50097"/>
    </source>
</evidence>
<name>A0AAV2S4R6_MEGNR</name>